<sequence>MLIFYGGVLEYQLIRSARRKTIALQVSNAQIIVRAPKFVKTAYVESLIQSKLLWLKQKVAEQQQNTLLNPTFTQQLSDENTQNKPSIYIDGLPHNIIIAYGQKNVIHNKQDLSLTVVLNSRYASYSLHSELTVTKVKSQIEGWFKAQIEDYIQQNLINFSYQMSLYASSFKVRKYKARWGSCNSRSELSFNYLLKMLPTWVVDYVIIHELCHIKHMNHSTKFWQLVAVYCPEYQSAKSWMQEHQPYLKWL</sequence>
<dbReference type="PANTHER" id="PTHR30399">
    <property type="entry name" value="UNCHARACTERIZED PROTEIN YGJP"/>
    <property type="match status" value="1"/>
</dbReference>
<feature type="domain" description="YgjP-like metallopeptidase" evidence="1">
    <location>
        <begin position="20"/>
        <end position="243"/>
    </location>
</feature>
<gene>
    <name evidence="2" type="ORF">B5D82_11765</name>
</gene>
<dbReference type="EMBL" id="CP020465">
    <property type="protein sequence ID" value="ASP48381.1"/>
    <property type="molecule type" value="Genomic_DNA"/>
</dbReference>
<evidence type="ECO:0000313" key="3">
    <source>
        <dbReference type="Proteomes" id="UP000202259"/>
    </source>
</evidence>
<dbReference type="InterPro" id="IPR053136">
    <property type="entry name" value="UTP_pyrophosphatase-like"/>
</dbReference>
<dbReference type="KEGG" id="cber:B5D82_11765"/>
<dbReference type="CDD" id="cd07344">
    <property type="entry name" value="M48_yhfN_like"/>
    <property type="match status" value="1"/>
</dbReference>
<dbReference type="AlphaFoldDB" id="A0A222G9A6"/>
<accession>A0A222G9A6</accession>
<reference evidence="2 3" key="1">
    <citation type="submission" date="2017-08" db="EMBL/GenBank/DDBJ databases">
        <title>Complete genome of Colwellia sp. NB097-1, a psychrophile bacterium ioslated from Bering Sea.</title>
        <authorList>
            <person name="Chen X."/>
        </authorList>
    </citation>
    <scope>NUCLEOTIDE SEQUENCE [LARGE SCALE GENOMIC DNA]</scope>
    <source>
        <strain evidence="2 3">NB097-1</strain>
    </source>
</reference>
<keyword evidence="3" id="KW-1185">Reference proteome</keyword>
<dbReference type="PANTHER" id="PTHR30399:SF1">
    <property type="entry name" value="UTP PYROPHOSPHATASE"/>
    <property type="match status" value="1"/>
</dbReference>
<evidence type="ECO:0000313" key="2">
    <source>
        <dbReference type="EMBL" id="ASP48381.1"/>
    </source>
</evidence>
<organism evidence="2 3">
    <name type="scientific">Cognaticolwellia beringensis</name>
    <dbReference type="NCBI Taxonomy" id="1967665"/>
    <lineage>
        <taxon>Bacteria</taxon>
        <taxon>Pseudomonadati</taxon>
        <taxon>Pseudomonadota</taxon>
        <taxon>Gammaproteobacteria</taxon>
        <taxon>Alteromonadales</taxon>
        <taxon>Colwelliaceae</taxon>
        <taxon>Cognaticolwellia</taxon>
    </lineage>
</organism>
<name>A0A222G9A6_9GAMM</name>
<protein>
    <submittedName>
        <fullName evidence="2">M48 family peptidase</fullName>
    </submittedName>
</protein>
<dbReference type="Pfam" id="PF01863">
    <property type="entry name" value="YgjP-like"/>
    <property type="match status" value="1"/>
</dbReference>
<evidence type="ECO:0000259" key="1">
    <source>
        <dbReference type="Pfam" id="PF01863"/>
    </source>
</evidence>
<dbReference type="Gene3D" id="3.30.2010.10">
    <property type="entry name" value="Metalloproteases ('zincins'), catalytic domain"/>
    <property type="match status" value="1"/>
</dbReference>
<dbReference type="InterPro" id="IPR002725">
    <property type="entry name" value="YgjP-like_metallopeptidase"/>
</dbReference>
<proteinExistence type="predicted"/>
<dbReference type="Proteomes" id="UP000202259">
    <property type="component" value="Chromosome"/>
</dbReference>